<keyword evidence="2" id="KW-1185">Reference proteome</keyword>
<evidence type="ECO:0000313" key="1">
    <source>
        <dbReference type="EMBL" id="SGY23438.1"/>
    </source>
</evidence>
<accession>A0A2X0NTZ5</accession>
<proteinExistence type="predicted"/>
<organism evidence="1 2">
    <name type="scientific">Microbotryum silenes-dioicae</name>
    <dbReference type="NCBI Taxonomy" id="796604"/>
    <lineage>
        <taxon>Eukaryota</taxon>
        <taxon>Fungi</taxon>
        <taxon>Dikarya</taxon>
        <taxon>Basidiomycota</taxon>
        <taxon>Pucciniomycotina</taxon>
        <taxon>Microbotryomycetes</taxon>
        <taxon>Microbotryales</taxon>
        <taxon>Microbotryaceae</taxon>
        <taxon>Microbotryum</taxon>
    </lineage>
</organism>
<reference evidence="1 2" key="1">
    <citation type="submission" date="2016-11" db="EMBL/GenBank/DDBJ databases">
        <authorList>
            <person name="Jaros S."/>
            <person name="Januszkiewicz K."/>
            <person name="Wedrychowicz H."/>
        </authorList>
    </citation>
    <scope>NUCLEOTIDE SEQUENCE [LARGE SCALE GENOMIC DNA]</scope>
</reference>
<sequence>MEQHSLGAQARSGANFFVSKARGGDWCRSVGSSPFRLSPRDQRLFVSPRIYKRDWFGLLISGPAKTVRSAPPPSLRVSLQHLGERCYCNSRSFCGSWGIDPTVQDHPMRLFHFENRRQGRAFLAPDRTVLYEATSRVRFESGDTV</sequence>
<dbReference type="AlphaFoldDB" id="A0A2X0NTZ5"/>
<gene>
    <name evidence="1" type="primary">BQ5605_C019g08938</name>
    <name evidence="1" type="ORF">BQ5605_C019G08938</name>
</gene>
<evidence type="ECO:0000313" key="2">
    <source>
        <dbReference type="Proteomes" id="UP000249464"/>
    </source>
</evidence>
<name>A0A2X0NTZ5_9BASI</name>
<protein>
    <submittedName>
        <fullName evidence="1">BQ5605_C019g08938 protein</fullName>
    </submittedName>
</protein>
<dbReference type="EMBL" id="FQNC01000019">
    <property type="protein sequence ID" value="SGY23438.1"/>
    <property type="molecule type" value="Genomic_DNA"/>
</dbReference>
<dbReference type="Proteomes" id="UP000249464">
    <property type="component" value="Unassembled WGS sequence"/>
</dbReference>